<sequence length="84" mass="9528">MSHLSWHLYTSSFSSHHTTHDRQIQHTSTSLSTRHSNASFSIYSRCPHLLPRNSNHFSFSVLNSTPVSVSLVYPSPRQFSSPIS</sequence>
<proteinExistence type="predicted"/>
<comment type="caution">
    <text evidence="1">The sequence shown here is derived from an EMBL/GenBank/DDBJ whole genome shotgun (WGS) entry which is preliminary data.</text>
</comment>
<reference evidence="1 2" key="1">
    <citation type="submission" date="2019-05" db="EMBL/GenBank/DDBJ databases">
        <title>Another draft genome of Portunus trituberculatus and its Hox gene families provides insights of decapod evolution.</title>
        <authorList>
            <person name="Jeong J.-H."/>
            <person name="Song I."/>
            <person name="Kim S."/>
            <person name="Choi T."/>
            <person name="Kim D."/>
            <person name="Ryu S."/>
            <person name="Kim W."/>
        </authorList>
    </citation>
    <scope>NUCLEOTIDE SEQUENCE [LARGE SCALE GENOMIC DNA]</scope>
    <source>
        <tissue evidence="1">Muscle</tissue>
    </source>
</reference>
<keyword evidence="2" id="KW-1185">Reference proteome</keyword>
<dbReference type="Proteomes" id="UP000324222">
    <property type="component" value="Unassembled WGS sequence"/>
</dbReference>
<gene>
    <name evidence="1" type="ORF">E2C01_096659</name>
</gene>
<evidence type="ECO:0000313" key="2">
    <source>
        <dbReference type="Proteomes" id="UP000324222"/>
    </source>
</evidence>
<evidence type="ECO:0000313" key="1">
    <source>
        <dbReference type="EMBL" id="MPD01144.1"/>
    </source>
</evidence>
<dbReference type="EMBL" id="VSRR010125950">
    <property type="protein sequence ID" value="MPD01144.1"/>
    <property type="molecule type" value="Genomic_DNA"/>
</dbReference>
<organism evidence="1 2">
    <name type="scientific">Portunus trituberculatus</name>
    <name type="common">Swimming crab</name>
    <name type="synonym">Neptunus trituberculatus</name>
    <dbReference type="NCBI Taxonomy" id="210409"/>
    <lineage>
        <taxon>Eukaryota</taxon>
        <taxon>Metazoa</taxon>
        <taxon>Ecdysozoa</taxon>
        <taxon>Arthropoda</taxon>
        <taxon>Crustacea</taxon>
        <taxon>Multicrustacea</taxon>
        <taxon>Malacostraca</taxon>
        <taxon>Eumalacostraca</taxon>
        <taxon>Eucarida</taxon>
        <taxon>Decapoda</taxon>
        <taxon>Pleocyemata</taxon>
        <taxon>Brachyura</taxon>
        <taxon>Eubrachyura</taxon>
        <taxon>Portunoidea</taxon>
        <taxon>Portunidae</taxon>
        <taxon>Portuninae</taxon>
        <taxon>Portunus</taxon>
    </lineage>
</organism>
<accession>A0A5B7K3C8</accession>
<dbReference type="AlphaFoldDB" id="A0A5B7K3C8"/>
<name>A0A5B7K3C8_PORTR</name>
<protein>
    <submittedName>
        <fullName evidence="1">Uncharacterized protein</fullName>
    </submittedName>
</protein>